<dbReference type="PANTHER" id="PTHR33451">
    <property type="entry name" value="MALATE-2H(+)/NA(+)-LACTATE ANTIPORTER"/>
    <property type="match status" value="1"/>
</dbReference>
<dbReference type="InterPro" id="IPR018461">
    <property type="entry name" value="Na/H_Antiport_NhaC-like_C"/>
</dbReference>
<evidence type="ECO:0000256" key="5">
    <source>
        <dbReference type="ARBA" id="ARBA00022692"/>
    </source>
</evidence>
<proteinExistence type="inferred from homology"/>
<dbReference type="PANTHER" id="PTHR33451:SF3">
    <property type="entry name" value="MALATE-2H(+)_NA(+)-LACTATE ANTIPORTER"/>
    <property type="match status" value="1"/>
</dbReference>
<dbReference type="Proteomes" id="UP001549162">
    <property type="component" value="Unassembled WGS sequence"/>
</dbReference>
<evidence type="ECO:0000256" key="1">
    <source>
        <dbReference type="ARBA" id="ARBA00004651"/>
    </source>
</evidence>
<dbReference type="EMBL" id="JBEPMA010000006">
    <property type="protein sequence ID" value="MET3617557.1"/>
    <property type="molecule type" value="Genomic_DNA"/>
</dbReference>
<evidence type="ECO:0000256" key="6">
    <source>
        <dbReference type="ARBA" id="ARBA00022989"/>
    </source>
</evidence>
<evidence type="ECO:0000256" key="3">
    <source>
        <dbReference type="ARBA" id="ARBA00022449"/>
    </source>
</evidence>
<feature type="transmembrane region" description="Helical" evidence="9">
    <location>
        <begin position="99"/>
        <end position="127"/>
    </location>
</feature>
<comment type="similarity">
    <text evidence="8">Belongs to the NhaC Na(+)/H(+) (TC 2.A.35) antiporter family.</text>
</comment>
<feature type="transmembrane region" description="Helical" evidence="9">
    <location>
        <begin position="291"/>
        <end position="311"/>
    </location>
</feature>
<gene>
    <name evidence="11" type="ORF">ABID14_001191</name>
</gene>
<keyword evidence="6 9" id="KW-1133">Transmembrane helix</keyword>
<keyword evidence="5 9" id="KW-0812">Transmembrane</keyword>
<dbReference type="Pfam" id="PF03553">
    <property type="entry name" value="Na_H_antiporter"/>
    <property type="match status" value="1"/>
</dbReference>
<dbReference type="RefSeq" id="WP_354368128.1">
    <property type="nucleotide sequence ID" value="NZ_JBEPMA010000006.1"/>
</dbReference>
<feature type="domain" description="Na+/H+ antiporter NhaC-like C-terminal" evidence="10">
    <location>
        <begin position="149"/>
        <end position="416"/>
    </location>
</feature>
<accession>A0ABV2J9W7</accession>
<feature type="transmembrane region" description="Helical" evidence="9">
    <location>
        <begin position="219"/>
        <end position="237"/>
    </location>
</feature>
<evidence type="ECO:0000256" key="7">
    <source>
        <dbReference type="ARBA" id="ARBA00023136"/>
    </source>
</evidence>
<dbReference type="InterPro" id="IPR052180">
    <property type="entry name" value="NhaC_Na-H+_Antiporter"/>
</dbReference>
<keyword evidence="12" id="KW-1185">Reference proteome</keyword>
<evidence type="ECO:0000259" key="10">
    <source>
        <dbReference type="Pfam" id="PF03553"/>
    </source>
</evidence>
<organism evidence="11 12">
    <name type="scientific">Peptoniphilus olsenii</name>
    <dbReference type="NCBI Taxonomy" id="411570"/>
    <lineage>
        <taxon>Bacteria</taxon>
        <taxon>Bacillati</taxon>
        <taxon>Bacillota</taxon>
        <taxon>Tissierellia</taxon>
        <taxon>Tissierellales</taxon>
        <taxon>Peptoniphilaceae</taxon>
        <taxon>Peptoniphilus</taxon>
    </lineage>
</organism>
<keyword evidence="3" id="KW-0050">Antiport</keyword>
<evidence type="ECO:0000313" key="12">
    <source>
        <dbReference type="Proteomes" id="UP001549162"/>
    </source>
</evidence>
<comment type="caution">
    <text evidence="11">The sequence shown here is derived from an EMBL/GenBank/DDBJ whole genome shotgun (WGS) entry which is preliminary data.</text>
</comment>
<keyword evidence="7 9" id="KW-0472">Membrane</keyword>
<feature type="transmembrane region" description="Helical" evidence="9">
    <location>
        <begin position="242"/>
        <end position="260"/>
    </location>
</feature>
<reference evidence="11 12" key="1">
    <citation type="submission" date="2024-06" db="EMBL/GenBank/DDBJ databases">
        <title>Genomic Encyclopedia of Type Strains, Phase IV (KMG-IV): sequencing the most valuable type-strain genomes for metagenomic binning, comparative biology and taxonomic classification.</title>
        <authorList>
            <person name="Goeker M."/>
        </authorList>
    </citation>
    <scope>NUCLEOTIDE SEQUENCE [LARGE SCALE GENOMIC DNA]</scope>
    <source>
        <strain evidence="11 12">DSM 21460</strain>
    </source>
</reference>
<keyword evidence="2" id="KW-0813">Transport</keyword>
<keyword evidence="4" id="KW-1003">Cell membrane</keyword>
<name>A0ABV2J9W7_9FIRM</name>
<evidence type="ECO:0000256" key="8">
    <source>
        <dbReference type="ARBA" id="ARBA00038435"/>
    </source>
</evidence>
<sequence length="433" mass="47966">MLEAITLFIFISTLLIAVFIEAPIYIALLINLVLLCMYSKYRNYNIKEICNMILIGIKDIKMILVVFSSIGMITGIWRLSGTISYIIYHGVTLIKVDYFYVGIFVFNSIISFLTGTSFGTASTAGIISMSISNAMGFNPIISGGAILSGCFFGDRSSPLSTSALLVANLTETDLITNLKNMLRTAIIPFILTIITYQLFNIRAEAVIDVHSIEAIADIFNFHWSLLIPTIIIIALSIAKVPLIITLIISIIISIFLAIGLQNSSSVEILRTLIFGFHTNSPAGNLINGGGFMSMINMHIIVGISSAYFGFFKHTPILNPIKKFVNWVFTKLPPMFVIVILSIVISTFSSNQTLSVMLTYEMARTNIKNKYKLALYLENSAIMTATYIPYNIAGRTPIEMIGAPIVSLYTAFYIHYIVVVNTIVSSINYYKNKN</sequence>
<feature type="transmembrane region" description="Helical" evidence="9">
    <location>
        <begin position="60"/>
        <end position="79"/>
    </location>
</feature>
<feature type="transmembrane region" description="Helical" evidence="9">
    <location>
        <begin position="323"/>
        <end position="347"/>
    </location>
</feature>
<evidence type="ECO:0000313" key="11">
    <source>
        <dbReference type="EMBL" id="MET3617557.1"/>
    </source>
</evidence>
<comment type="subcellular location">
    <subcellularLocation>
        <location evidence="1">Cell membrane</location>
        <topology evidence="1">Multi-pass membrane protein</topology>
    </subcellularLocation>
</comment>
<feature type="transmembrane region" description="Helical" evidence="9">
    <location>
        <begin position="6"/>
        <end position="39"/>
    </location>
</feature>
<feature type="transmembrane region" description="Helical" evidence="9">
    <location>
        <begin position="181"/>
        <end position="199"/>
    </location>
</feature>
<feature type="transmembrane region" description="Helical" evidence="9">
    <location>
        <begin position="411"/>
        <end position="429"/>
    </location>
</feature>
<evidence type="ECO:0000256" key="9">
    <source>
        <dbReference type="SAM" id="Phobius"/>
    </source>
</evidence>
<evidence type="ECO:0000256" key="4">
    <source>
        <dbReference type="ARBA" id="ARBA00022475"/>
    </source>
</evidence>
<protein>
    <submittedName>
        <fullName evidence="11">NhaC family Na+:H+ antiporter</fullName>
    </submittedName>
</protein>
<evidence type="ECO:0000256" key="2">
    <source>
        <dbReference type="ARBA" id="ARBA00022448"/>
    </source>
</evidence>